<keyword evidence="3 6" id="KW-0560">Oxidoreductase</keyword>
<evidence type="ECO:0000313" key="7">
    <source>
        <dbReference type="Proteomes" id="UP000186309"/>
    </source>
</evidence>
<dbReference type="SUPFAM" id="SSF51905">
    <property type="entry name" value="FAD/NAD(P)-binding domain"/>
    <property type="match status" value="1"/>
</dbReference>
<organism evidence="6 7">
    <name type="scientific">Paludisphaera borealis</name>
    <dbReference type="NCBI Taxonomy" id="1387353"/>
    <lineage>
        <taxon>Bacteria</taxon>
        <taxon>Pseudomonadati</taxon>
        <taxon>Planctomycetota</taxon>
        <taxon>Planctomycetia</taxon>
        <taxon>Isosphaerales</taxon>
        <taxon>Isosphaeraceae</taxon>
        <taxon>Paludisphaera</taxon>
    </lineage>
</organism>
<evidence type="ECO:0000256" key="2">
    <source>
        <dbReference type="ARBA" id="ARBA00005995"/>
    </source>
</evidence>
<gene>
    <name evidence="6" type="primary">puo</name>
    <name evidence="6" type="ORF">BSF38_02596</name>
</gene>
<dbReference type="GO" id="GO:0050232">
    <property type="term" value="F:putrescine oxidase activity"/>
    <property type="evidence" value="ECO:0007669"/>
    <property type="project" value="UniProtKB-EC"/>
</dbReference>
<dbReference type="PRINTS" id="PR00757">
    <property type="entry name" value="AMINEOXDASEF"/>
</dbReference>
<dbReference type="SUPFAM" id="SSF54373">
    <property type="entry name" value="FAD-linked reductases, C-terminal domain"/>
    <property type="match status" value="1"/>
</dbReference>
<feature type="binding site" evidence="4">
    <location>
        <begin position="74"/>
        <end position="75"/>
    </location>
    <ligand>
        <name>FAD</name>
        <dbReference type="ChEBI" id="CHEBI:57692"/>
    </ligand>
</feature>
<dbReference type="PANTHER" id="PTHR43563:SF1">
    <property type="entry name" value="AMINE OXIDASE [FLAVIN-CONTAINING] B"/>
    <property type="match status" value="1"/>
</dbReference>
<dbReference type="STRING" id="1387353.BSF38_02596"/>
<dbReference type="AlphaFoldDB" id="A0A1U7CQ82"/>
<dbReference type="KEGG" id="pbor:BSF38_02596"/>
<protein>
    <submittedName>
        <fullName evidence="6">Putrescine oxidase</fullName>
        <ecNumber evidence="6">1.4.3.10</ecNumber>
    </submittedName>
</protein>
<feature type="binding site" evidence="4">
    <location>
        <position position="279"/>
    </location>
    <ligand>
        <name>FAD</name>
        <dbReference type="ChEBI" id="CHEBI:57692"/>
    </ligand>
</feature>
<name>A0A1U7CQ82_9BACT</name>
<dbReference type="Gene3D" id="1.10.405.10">
    <property type="entry name" value="Guanine Nucleotide Dissociation Inhibitor, domain 1"/>
    <property type="match status" value="1"/>
</dbReference>
<dbReference type="Proteomes" id="UP000186309">
    <property type="component" value="Chromosome"/>
</dbReference>
<dbReference type="InterPro" id="IPR006311">
    <property type="entry name" value="TAT_signal"/>
</dbReference>
<dbReference type="EMBL" id="CP019082">
    <property type="protein sequence ID" value="APW61092.1"/>
    <property type="molecule type" value="Genomic_DNA"/>
</dbReference>
<dbReference type="Gene3D" id="3.90.660.10">
    <property type="match status" value="1"/>
</dbReference>
<comment type="similarity">
    <text evidence="2">Belongs to the flavin monoamine oxidase family.</text>
</comment>
<evidence type="ECO:0000259" key="5">
    <source>
        <dbReference type="Pfam" id="PF01593"/>
    </source>
</evidence>
<evidence type="ECO:0000256" key="1">
    <source>
        <dbReference type="ARBA" id="ARBA00001974"/>
    </source>
</evidence>
<dbReference type="InterPro" id="IPR002937">
    <property type="entry name" value="Amino_oxidase"/>
</dbReference>
<sequence>MVPSSRRDFLGVAGIVGAAGLASGLESASGAASAQPAAEAGGDLVDVLILGGGYAGLSAARHLRLRGRKVVVLEANDRTGGRTRDRILAGGRRVELGGQYIVPDQTRVHDLAREMGLEMYASWNEGDWFLDFEGRTARYRTSPGQCLVDALGQPPEVRTEIETTVQALSELYPAVSAATPWTHPKAQEWDGLMFESWLGDRLKTSAALRFLTLMTNQAFSVEPSEISFLQMLWFLKTSHGLPGWALGGPQADRVDGGTGLLGERLAKLLGDDVRVGRAVRSVTQDDRTVSVDTAQGSFRARAAVVCLPPQLTNTVRFDPPLPSDLYRAFDGLQAGMTVKVQAVYDRPFWRELGWSGNGIAFEGPQAFTFDNTPRGGSPGVLLGFISADQATKWSRLAPELRKAAILATWSRVYGEPALAPIDYFEMNWPAETFIRCGHGCHLSPGLWSTLGPAFGGERMPRFGRVWWASSDLAKDWVGYLEGAIHAGEQVGREVDVELG</sequence>
<dbReference type="OrthoDB" id="56323at2"/>
<reference evidence="7" key="1">
    <citation type="submission" date="2016-12" db="EMBL/GenBank/DDBJ databases">
        <title>Comparative genomics of four Isosphaeraceae planctomycetes: a common pool of plasmids and glycoside hydrolase genes.</title>
        <authorList>
            <person name="Ivanova A."/>
        </authorList>
    </citation>
    <scope>NUCLEOTIDE SEQUENCE [LARGE SCALE GENOMIC DNA]</scope>
    <source>
        <strain evidence="7">PX4</strain>
    </source>
</reference>
<dbReference type="EC" id="1.4.3.10" evidence="6"/>
<evidence type="ECO:0000256" key="4">
    <source>
        <dbReference type="PIRSR" id="PIRSR601613-1"/>
    </source>
</evidence>
<dbReference type="Pfam" id="PF01593">
    <property type="entry name" value="Amino_oxidase"/>
    <property type="match status" value="1"/>
</dbReference>
<accession>A0A1U7CQ82</accession>
<dbReference type="InterPro" id="IPR036188">
    <property type="entry name" value="FAD/NAD-bd_sf"/>
</dbReference>
<feature type="binding site" evidence="4">
    <location>
        <position position="384"/>
    </location>
    <ligand>
        <name>substrate</name>
    </ligand>
</feature>
<feature type="domain" description="Amine oxidase" evidence="5">
    <location>
        <begin position="55"/>
        <end position="493"/>
    </location>
</feature>
<proteinExistence type="inferred from homology"/>
<evidence type="ECO:0000313" key="6">
    <source>
        <dbReference type="EMBL" id="APW61092.1"/>
    </source>
</evidence>
<dbReference type="RefSeq" id="WP_076346190.1">
    <property type="nucleotide sequence ID" value="NZ_CP019082.1"/>
</dbReference>
<dbReference type="Gene3D" id="3.50.50.60">
    <property type="entry name" value="FAD/NAD(P)-binding domain"/>
    <property type="match status" value="1"/>
</dbReference>
<keyword evidence="7" id="KW-1185">Reference proteome</keyword>
<dbReference type="InterPro" id="IPR050703">
    <property type="entry name" value="Flavin_MAO"/>
</dbReference>
<comment type="cofactor">
    <cofactor evidence="1">
        <name>FAD</name>
        <dbReference type="ChEBI" id="CHEBI:57692"/>
    </cofactor>
</comment>
<evidence type="ECO:0000256" key="3">
    <source>
        <dbReference type="ARBA" id="ARBA00023002"/>
    </source>
</evidence>
<dbReference type="InterPro" id="IPR001613">
    <property type="entry name" value="Flavin_amine_oxidase"/>
</dbReference>
<dbReference type="PROSITE" id="PS51318">
    <property type="entry name" value="TAT"/>
    <property type="match status" value="1"/>
</dbReference>
<dbReference type="PANTHER" id="PTHR43563">
    <property type="entry name" value="AMINE OXIDASE"/>
    <property type="match status" value="1"/>
</dbReference>